<reference evidence="6 7" key="1">
    <citation type="journal article" date="2011" name="Plasmid">
        <title>Streptomyces turgidiscabies Car8 contains a modular pathogenicity island that shares virulence genes with other actinobacterial plant pathogens.</title>
        <authorList>
            <person name="Huguet-Tapia J.C."/>
            <person name="Badger J.H."/>
            <person name="Loria R."/>
            <person name="Pettis G.S."/>
        </authorList>
    </citation>
    <scope>NUCLEOTIDE SEQUENCE [LARGE SCALE GENOMIC DNA]</scope>
    <source>
        <strain evidence="6 7">Car8</strain>
    </source>
</reference>
<comment type="similarity">
    <text evidence="1 4">Belongs to the aldehyde dehydrogenase family.</text>
</comment>
<dbReference type="Pfam" id="PF00171">
    <property type="entry name" value="Aldedh"/>
    <property type="match status" value="1"/>
</dbReference>
<evidence type="ECO:0000256" key="1">
    <source>
        <dbReference type="ARBA" id="ARBA00009986"/>
    </source>
</evidence>
<dbReference type="Proteomes" id="UP000010931">
    <property type="component" value="Unassembled WGS sequence"/>
</dbReference>
<accession>L7EXG0</accession>
<evidence type="ECO:0000256" key="2">
    <source>
        <dbReference type="ARBA" id="ARBA00023002"/>
    </source>
</evidence>
<sequence length="492" mass="51776">MTTANSFSTQLYIDGRRTDGEADSSLVVSNPATEESIAEVPQSSLSDVRRAVEAARRAFDEGPWPRLKPAERAAILLRMAEEMERRLPDLVAVNIAEAGSVRPLAESLQTRVPVAHLRDMAERVMPAFAWERPMQPTVAPGIGISQGVVRREPFGVCALIAAYNFPFFLSMMKVIPALAAGCTAVLKPAPATPLESLLIGDFADAAGLPPGVLNIVTGGIEAGRELTTHPMVDLVSFTGSDTVGRTVYAQAAASLKKVVLELGGKSANIVRADADLDGAVRSALAGITTHAGQGCSLLTRTLVHTSVHDELVARLSEGLAAVRVGDPADPATTMGPLISAAQRDKVEKLIRVGEEEGARIVCGGKRPAGLDRGYFVEPTLFTGVDNAMTIARTEFFGPVGVVIPFATDEEAVRIANDSPYGLAGAVWSADTVAAHEIASRIRAGGVAINGGSAGVNPRAAFGGYKQSGLGREWGEFGLDEYLQTKTVSWAAR</sequence>
<dbReference type="PANTHER" id="PTHR42804">
    <property type="entry name" value="ALDEHYDE DEHYDROGENASE"/>
    <property type="match status" value="1"/>
</dbReference>
<keyword evidence="2 4" id="KW-0560">Oxidoreductase</keyword>
<dbReference type="InterPro" id="IPR029510">
    <property type="entry name" value="Ald_DH_CS_GLU"/>
</dbReference>
<dbReference type="GeneID" id="97401907"/>
<dbReference type="STRING" id="85558.T45_02940"/>
<gene>
    <name evidence="6" type="ORF">STRTUCAR8_01284</name>
</gene>
<proteinExistence type="inferred from homology"/>
<dbReference type="FunFam" id="3.40.309.10:FF:000012">
    <property type="entry name" value="Betaine aldehyde dehydrogenase"/>
    <property type="match status" value="1"/>
</dbReference>
<protein>
    <submittedName>
        <fullName evidence="6">Aldehyde dehydrogenase (NAD) family protein</fullName>
        <ecNumber evidence="6">1.2.1.-</ecNumber>
    </submittedName>
</protein>
<dbReference type="InterPro" id="IPR015590">
    <property type="entry name" value="Aldehyde_DH_dom"/>
</dbReference>
<dbReference type="InterPro" id="IPR016161">
    <property type="entry name" value="Ald_DH/histidinol_DH"/>
</dbReference>
<comment type="caution">
    <text evidence="6">The sequence shown here is derived from an EMBL/GenBank/DDBJ whole genome shotgun (WGS) entry which is preliminary data.</text>
</comment>
<dbReference type="PROSITE" id="PS00687">
    <property type="entry name" value="ALDEHYDE_DEHYDR_GLU"/>
    <property type="match status" value="1"/>
</dbReference>
<dbReference type="FunFam" id="3.40.605.10:FF:000026">
    <property type="entry name" value="Aldehyde dehydrogenase, putative"/>
    <property type="match status" value="1"/>
</dbReference>
<evidence type="ECO:0000256" key="4">
    <source>
        <dbReference type="RuleBase" id="RU003345"/>
    </source>
</evidence>
<name>L7EXG0_STRT8</name>
<dbReference type="Gene3D" id="3.40.309.10">
    <property type="entry name" value="Aldehyde Dehydrogenase, Chain A, domain 2"/>
    <property type="match status" value="1"/>
</dbReference>
<dbReference type="InterPro" id="IPR016162">
    <property type="entry name" value="Ald_DH_N"/>
</dbReference>
<dbReference type="FunFam" id="3.40.605.10:FF:000007">
    <property type="entry name" value="NAD/NADP-dependent betaine aldehyde dehydrogenase"/>
    <property type="match status" value="1"/>
</dbReference>
<evidence type="ECO:0000259" key="5">
    <source>
        <dbReference type="Pfam" id="PF00171"/>
    </source>
</evidence>
<evidence type="ECO:0000313" key="6">
    <source>
        <dbReference type="EMBL" id="ELP63737.1"/>
    </source>
</evidence>
<dbReference type="AlphaFoldDB" id="L7EXG0"/>
<dbReference type="Gene3D" id="3.40.605.10">
    <property type="entry name" value="Aldehyde Dehydrogenase, Chain A, domain 1"/>
    <property type="match status" value="1"/>
</dbReference>
<feature type="active site" evidence="3">
    <location>
        <position position="261"/>
    </location>
</feature>
<dbReference type="GO" id="GO:0016620">
    <property type="term" value="F:oxidoreductase activity, acting on the aldehyde or oxo group of donors, NAD or NADP as acceptor"/>
    <property type="evidence" value="ECO:0007669"/>
    <property type="project" value="InterPro"/>
</dbReference>
<dbReference type="SUPFAM" id="SSF53720">
    <property type="entry name" value="ALDH-like"/>
    <property type="match status" value="1"/>
</dbReference>
<dbReference type="EC" id="1.2.1.-" evidence="6"/>
<dbReference type="RefSeq" id="WP_006381289.1">
    <property type="nucleotide sequence ID" value="NZ_AEJB01000507.1"/>
</dbReference>
<evidence type="ECO:0000256" key="3">
    <source>
        <dbReference type="PROSITE-ProRule" id="PRU10007"/>
    </source>
</evidence>
<evidence type="ECO:0000313" key="7">
    <source>
        <dbReference type="Proteomes" id="UP000010931"/>
    </source>
</evidence>
<dbReference type="PATRIC" id="fig|698760.3.peg.7378"/>
<keyword evidence="7" id="KW-1185">Reference proteome</keyword>
<dbReference type="PANTHER" id="PTHR42804:SF1">
    <property type="entry name" value="ALDEHYDE DEHYDROGENASE-RELATED"/>
    <property type="match status" value="1"/>
</dbReference>
<organism evidence="6 7">
    <name type="scientific">Streptomyces turgidiscabies (strain Car8)</name>
    <dbReference type="NCBI Taxonomy" id="698760"/>
    <lineage>
        <taxon>Bacteria</taxon>
        <taxon>Bacillati</taxon>
        <taxon>Actinomycetota</taxon>
        <taxon>Actinomycetes</taxon>
        <taxon>Kitasatosporales</taxon>
        <taxon>Streptomycetaceae</taxon>
        <taxon>Streptomyces</taxon>
    </lineage>
</organism>
<dbReference type="EMBL" id="AEJB01000507">
    <property type="protein sequence ID" value="ELP63737.1"/>
    <property type="molecule type" value="Genomic_DNA"/>
</dbReference>
<feature type="domain" description="Aldehyde dehydrogenase" evidence="5">
    <location>
        <begin position="24"/>
        <end position="487"/>
    </location>
</feature>
<dbReference type="CDD" id="cd07089">
    <property type="entry name" value="ALDH_CddD-AldA-like"/>
    <property type="match status" value="1"/>
</dbReference>
<dbReference type="InterPro" id="IPR016163">
    <property type="entry name" value="Ald_DH_C"/>
</dbReference>